<dbReference type="EMBL" id="PGTM01000909">
    <property type="protein sequence ID" value="PJF33498.1"/>
    <property type="molecule type" value="Genomic_DNA"/>
</dbReference>
<gene>
    <name evidence="2" type="ORF">CUN49_18435</name>
</gene>
<name>A0A2M8P7G8_9CHLR</name>
<evidence type="ECO:0000313" key="3">
    <source>
        <dbReference type="Proteomes" id="UP000229681"/>
    </source>
</evidence>
<proteinExistence type="predicted"/>
<evidence type="ECO:0000256" key="1">
    <source>
        <dbReference type="SAM" id="Phobius"/>
    </source>
</evidence>
<dbReference type="AlphaFoldDB" id="A0A2M8P7G8"/>
<reference evidence="2 3" key="1">
    <citation type="submission" date="2017-11" db="EMBL/GenBank/DDBJ databases">
        <title>Evolution of Phototrophy in the Chloroflexi Phylum Driven by Horizontal Gene Transfer.</title>
        <authorList>
            <person name="Ward L.M."/>
            <person name="Hemp J."/>
            <person name="Shih P.M."/>
            <person name="Mcglynn S.E."/>
            <person name="Fischer W."/>
        </authorList>
    </citation>
    <scope>NUCLEOTIDE SEQUENCE [LARGE SCALE GENOMIC DNA]</scope>
    <source>
        <strain evidence="2">JP3_13</strain>
    </source>
</reference>
<sequence>ILPGWFYIVEFSEQAVSPIAFWLIFTIGLALLIRRALRLSLALLALNGALLSLLAFYTLTYPLMGLYHRFVYPVLIVLIVWAGTGLVALTEQLLQSRVALRYAAFSIL</sequence>
<keyword evidence="1" id="KW-1133">Transmembrane helix</keyword>
<protein>
    <submittedName>
        <fullName evidence="2">Uncharacterized protein</fullName>
    </submittedName>
</protein>
<comment type="caution">
    <text evidence="2">The sequence shown here is derived from an EMBL/GenBank/DDBJ whole genome shotgun (WGS) entry which is preliminary data.</text>
</comment>
<feature type="transmembrane region" description="Helical" evidence="1">
    <location>
        <begin position="40"/>
        <end position="64"/>
    </location>
</feature>
<feature type="transmembrane region" description="Helical" evidence="1">
    <location>
        <begin position="70"/>
        <end position="89"/>
    </location>
</feature>
<feature type="non-terminal residue" evidence="2">
    <location>
        <position position="1"/>
    </location>
</feature>
<evidence type="ECO:0000313" key="2">
    <source>
        <dbReference type="EMBL" id="PJF33498.1"/>
    </source>
</evidence>
<dbReference type="Proteomes" id="UP000229681">
    <property type="component" value="Unassembled WGS sequence"/>
</dbReference>
<keyword evidence="1" id="KW-0812">Transmembrane</keyword>
<feature type="non-terminal residue" evidence="2">
    <location>
        <position position="108"/>
    </location>
</feature>
<accession>A0A2M8P7G8</accession>
<keyword evidence="1" id="KW-0472">Membrane</keyword>
<feature type="transmembrane region" description="Helical" evidence="1">
    <location>
        <begin position="15"/>
        <end position="33"/>
    </location>
</feature>
<organism evidence="2 3">
    <name type="scientific">Candidatus Thermofonsia Clade 1 bacterium</name>
    <dbReference type="NCBI Taxonomy" id="2364210"/>
    <lineage>
        <taxon>Bacteria</taxon>
        <taxon>Bacillati</taxon>
        <taxon>Chloroflexota</taxon>
        <taxon>Candidatus Thermofontia</taxon>
        <taxon>Candidatus Thermofonsia Clade 1</taxon>
    </lineage>
</organism>